<evidence type="ECO:0000313" key="13">
    <source>
        <dbReference type="EMBL" id="KAE9311083.1"/>
    </source>
</evidence>
<evidence type="ECO:0000256" key="5">
    <source>
        <dbReference type="ARBA" id="ARBA00022723"/>
    </source>
</evidence>
<dbReference type="CDD" id="cd00754">
    <property type="entry name" value="Ubl_MoaD"/>
    <property type="match status" value="1"/>
</dbReference>
<comment type="function">
    <text evidence="8">Acts as a sulfur carrier required for molybdopterin biosynthesis. Component of the molybdopterin synthase complex that catalyzes the conversion of precursor Z into molybdopterin by mediating the incorporation of 2 sulfur atoms into precursor Z to generate a dithiolene group. In the complex, serves as sulfur donor by being thiocarboxylated (-COSH) at its C-terminus by by the MOCS3 homolog. After interaction with MOCS2B, the sulfur is then transferred to precursor Z to form molybdopterin.</text>
</comment>
<evidence type="ECO:0000259" key="10">
    <source>
        <dbReference type="Pfam" id="PF13359"/>
    </source>
</evidence>
<dbReference type="GO" id="GO:0006777">
    <property type="term" value="P:Mo-molybdopterin cofactor biosynthetic process"/>
    <property type="evidence" value="ECO:0007669"/>
    <property type="project" value="UniProtKB-UniRule"/>
</dbReference>
<evidence type="ECO:0000256" key="6">
    <source>
        <dbReference type="ARBA" id="ARBA00022741"/>
    </source>
</evidence>
<dbReference type="NCBIfam" id="TIGR01682">
    <property type="entry name" value="moaD"/>
    <property type="match status" value="1"/>
</dbReference>
<evidence type="ECO:0000313" key="14">
    <source>
        <dbReference type="Proteomes" id="UP000437068"/>
    </source>
</evidence>
<dbReference type="SUPFAM" id="SSF54285">
    <property type="entry name" value="MoaD/ThiS"/>
    <property type="match status" value="1"/>
</dbReference>
<feature type="modified residue" description="1-thioglycine; alternate" evidence="8">
    <location>
        <position position="84"/>
    </location>
</feature>
<reference evidence="14 15" key="1">
    <citation type="submission" date="2018-08" db="EMBL/GenBank/DDBJ databases">
        <title>Genomic investigation of the strawberry pathogen Phytophthora fragariae indicates pathogenicity is determined by transcriptional variation in three key races.</title>
        <authorList>
            <person name="Adams T.M."/>
            <person name="Armitage A.D."/>
            <person name="Sobczyk M.K."/>
            <person name="Bates H.J."/>
            <person name="Dunwell J.M."/>
            <person name="Nellist C.F."/>
            <person name="Harrison R.J."/>
        </authorList>
    </citation>
    <scope>NUCLEOTIDE SEQUENCE [LARGE SCALE GENOMIC DNA]</scope>
    <source>
        <strain evidence="13 14">A4</strain>
        <strain evidence="12 15">BC-1</strain>
        <strain evidence="11 16">NOV-71</strain>
    </source>
</reference>
<dbReference type="AlphaFoldDB" id="A0A6A4DQX6"/>
<dbReference type="HAMAP" id="MF_03051">
    <property type="entry name" value="MOCS2A"/>
    <property type="match status" value="1"/>
</dbReference>
<feature type="modified residue" description="Glycyl adenylate; alternate" evidence="8">
    <location>
        <position position="84"/>
    </location>
</feature>
<sequence length="600" mass="67247">MTMEIKVLYFASAREEVGLREEKLTLPRSSATLRELRRVLMDKHPQAAATIESITLARNLEYSDDDVALADGDEVALIPPISGGLRADKAQVKQSPAREPHDSYQFRLIAQFPSNQLSIMDPSRTETQASHLSSPSAPTTSGPIRSSTHQLPRGRTTEDRGPTSSGSVSRAPGGSFEGQAAIRAFLQLQELEAARVSKRARYHNDPLPTTEGDEDSAHPLLDTFRDSVGSDGVLKMTNFTPSEIAQVYDVSDFMAARWNIGRGQSSKQTPVDVFFMTLCVLKNGGEWAVLAHSFGMKPAAFEKMIVHFLDLLSPHLYHLYVEEAASTYTMKKVAIQGHAFRHYPAVGVTFQQSNMPSASQADFYSAKHKLHGYKTELSVMPTGICINCSHHSRGGVDDMTIFRKNLTFHEAATTKSPSEESMADEGPYRDTRDAVQAAARGGDAHPQPTQVSSWIIIADEGYQELNDTMRVLHPKRSRPTDPLTLKEEETNREISSDRTIVENYFGRLCTLWALVSDKYCWQVKKYEMYFRACVALTNVQVRVRPLRADDGEQYKDYLRRLNHIGTARRERRRESNQRARAKRELRLATEVPPVPEDESD</sequence>
<dbReference type="GO" id="GO:0000166">
    <property type="term" value="F:nucleotide binding"/>
    <property type="evidence" value="ECO:0007669"/>
    <property type="project" value="UniProtKB-KW"/>
</dbReference>
<comment type="similarity">
    <text evidence="8">Belongs to the MoaD family. MOCS2A subfamily.</text>
</comment>
<dbReference type="Gene3D" id="3.10.20.30">
    <property type="match status" value="1"/>
</dbReference>
<evidence type="ECO:0000313" key="15">
    <source>
        <dbReference type="Proteomes" id="UP000440367"/>
    </source>
</evidence>
<dbReference type="Pfam" id="PF13359">
    <property type="entry name" value="DDE_Tnp_4"/>
    <property type="match status" value="1"/>
</dbReference>
<keyword evidence="3 8" id="KW-0963">Cytoplasm</keyword>
<dbReference type="InterPro" id="IPR044672">
    <property type="entry name" value="MOCS2A"/>
</dbReference>
<comment type="caution">
    <text evidence="13">The sequence shown here is derived from an EMBL/GenBank/DDBJ whole genome shotgun (WGS) entry which is preliminary data.</text>
</comment>
<proteinExistence type="inferred from homology"/>
<dbReference type="InterPro" id="IPR012675">
    <property type="entry name" value="Beta-grasp_dom_sf"/>
</dbReference>
<dbReference type="InterPro" id="IPR003749">
    <property type="entry name" value="ThiS/MoaD-like"/>
</dbReference>
<accession>A0A6A4DQX6</accession>
<comment type="subunit">
    <text evidence="8">Heterotetramer; composed of 2 small (MOCS2A) and 2 large (MOCS2B) subunits.</text>
</comment>
<evidence type="ECO:0000256" key="4">
    <source>
        <dbReference type="ARBA" id="ARBA00022553"/>
    </source>
</evidence>
<name>A0A6A4DQX6_9STRA</name>
<evidence type="ECO:0000256" key="3">
    <source>
        <dbReference type="ARBA" id="ARBA00022490"/>
    </source>
</evidence>
<dbReference type="PANTHER" id="PTHR33359:SF1">
    <property type="entry name" value="MOLYBDOPTERIN SYNTHASE SULFUR CARRIER SUBUNIT"/>
    <property type="match status" value="1"/>
</dbReference>
<comment type="pathway">
    <text evidence="2 8">Cofactor biosynthesis; molybdopterin biosynthesis.</text>
</comment>
<feature type="compositionally biased region" description="Basic and acidic residues" evidence="9">
    <location>
        <begin position="572"/>
        <end position="587"/>
    </location>
</feature>
<dbReference type="InterPro" id="IPR027806">
    <property type="entry name" value="HARBI1_dom"/>
</dbReference>
<feature type="domain" description="DDE Tnp4" evidence="10">
    <location>
        <begin position="354"/>
        <end position="538"/>
    </location>
</feature>
<dbReference type="PANTHER" id="PTHR33359">
    <property type="entry name" value="MOLYBDOPTERIN SYNTHASE SULFUR CARRIER SUBUNIT"/>
    <property type="match status" value="1"/>
</dbReference>
<evidence type="ECO:0000256" key="8">
    <source>
        <dbReference type="HAMAP-Rule" id="MF_03051"/>
    </source>
</evidence>
<evidence type="ECO:0000313" key="11">
    <source>
        <dbReference type="EMBL" id="KAE9113675.1"/>
    </source>
</evidence>
<evidence type="ECO:0000313" key="16">
    <source>
        <dbReference type="Proteomes" id="UP000441208"/>
    </source>
</evidence>
<dbReference type="InterPro" id="IPR016155">
    <property type="entry name" value="Mopterin_synth/thiamin_S_b"/>
</dbReference>
<dbReference type="GO" id="GO:1990133">
    <property type="term" value="C:molybdopterin adenylyltransferase complex"/>
    <property type="evidence" value="ECO:0007669"/>
    <property type="project" value="TreeGrafter"/>
</dbReference>
<organism evidence="13 14">
    <name type="scientific">Phytophthora fragariae</name>
    <dbReference type="NCBI Taxonomy" id="53985"/>
    <lineage>
        <taxon>Eukaryota</taxon>
        <taxon>Sar</taxon>
        <taxon>Stramenopiles</taxon>
        <taxon>Oomycota</taxon>
        <taxon>Peronosporomycetes</taxon>
        <taxon>Peronosporales</taxon>
        <taxon>Peronosporaceae</taxon>
        <taxon>Phytophthora</taxon>
    </lineage>
</organism>
<dbReference type="EMBL" id="QXGD01000525">
    <property type="protein sequence ID" value="KAE9235566.1"/>
    <property type="molecule type" value="Genomic_DNA"/>
</dbReference>
<evidence type="ECO:0000256" key="9">
    <source>
        <dbReference type="SAM" id="MobiDB-lite"/>
    </source>
</evidence>
<dbReference type="Proteomes" id="UP000441208">
    <property type="component" value="Unassembled WGS sequence"/>
</dbReference>
<dbReference type="GO" id="GO:1990140">
    <property type="term" value="C:molybdopterin synthase complex"/>
    <property type="evidence" value="ECO:0007669"/>
    <property type="project" value="UniProtKB-UniRule"/>
</dbReference>
<protein>
    <recommendedName>
        <fullName evidence="8">Molybdopterin synthase sulfur carrier subunit</fullName>
    </recommendedName>
    <alternativeName>
        <fullName evidence="8">Molybdenum cofactor synthesis protein 2 small subunit</fullName>
    </alternativeName>
    <alternativeName>
        <fullName evidence="8">Molybdenum cofactor synthesis protein 2A</fullName>
        <shortName evidence="8">MOCS2A</shortName>
    </alternativeName>
    <alternativeName>
        <fullName evidence="8">Sulfur carrier protein MOCS2A</fullName>
    </alternativeName>
</protein>
<comment type="PTM">
    <text evidence="8">C-terminal thiocarboxylation occurs in 2 steps, it is first acyl-adenylated (-COAMP) via the hesA/moeB/thiF part of the MOCS3 homolog, then thiocarboxylated (-COSH) via the rhodanese domain of the MOCS3 homolog.</text>
</comment>
<comment type="cofactor">
    <cofactor evidence="1">
        <name>a divalent metal cation</name>
        <dbReference type="ChEBI" id="CHEBI:60240"/>
    </cofactor>
</comment>
<dbReference type="GO" id="GO:0046872">
    <property type="term" value="F:metal ion binding"/>
    <property type="evidence" value="ECO:0007669"/>
    <property type="project" value="UniProtKB-KW"/>
</dbReference>
<dbReference type="Proteomes" id="UP000437068">
    <property type="component" value="Unassembled WGS sequence"/>
</dbReference>
<dbReference type="Pfam" id="PF02597">
    <property type="entry name" value="ThiS"/>
    <property type="match status" value="1"/>
</dbReference>
<keyword evidence="6 8" id="KW-0547">Nucleotide-binding</keyword>
<dbReference type="UniPathway" id="UPA00344"/>
<keyword evidence="4 8" id="KW-0597">Phosphoprotein</keyword>
<comment type="subcellular location">
    <subcellularLocation>
        <location evidence="8">Cytoplasm</location>
    </subcellularLocation>
</comment>
<evidence type="ECO:0000256" key="1">
    <source>
        <dbReference type="ARBA" id="ARBA00001968"/>
    </source>
</evidence>
<feature type="region of interest" description="Disordered" evidence="9">
    <location>
        <begin position="568"/>
        <end position="600"/>
    </location>
</feature>
<evidence type="ECO:0000256" key="2">
    <source>
        <dbReference type="ARBA" id="ARBA00005046"/>
    </source>
</evidence>
<feature type="region of interest" description="Disordered" evidence="9">
    <location>
        <begin position="123"/>
        <end position="174"/>
    </location>
</feature>
<keyword evidence="5" id="KW-0479">Metal-binding</keyword>
<gene>
    <name evidence="13" type="ORF">PF001_g9896</name>
    <name evidence="12" type="ORF">PF002_g11486</name>
    <name evidence="11" type="ORF">PF007_g10652</name>
</gene>
<dbReference type="InterPro" id="IPR028887">
    <property type="entry name" value="MOCS2A_euk"/>
</dbReference>
<evidence type="ECO:0000256" key="7">
    <source>
        <dbReference type="ARBA" id="ARBA00023150"/>
    </source>
</evidence>
<evidence type="ECO:0000313" key="12">
    <source>
        <dbReference type="EMBL" id="KAE9235566.1"/>
    </source>
</evidence>
<dbReference type="EMBL" id="QXGE01000486">
    <property type="protein sequence ID" value="KAE9311083.1"/>
    <property type="molecule type" value="Genomic_DNA"/>
</dbReference>
<dbReference type="EMBL" id="QXFZ01000510">
    <property type="protein sequence ID" value="KAE9113675.1"/>
    <property type="molecule type" value="Genomic_DNA"/>
</dbReference>
<dbReference type="FunFam" id="3.10.20.30:FF:000010">
    <property type="entry name" value="Molybdopterin synthase sulfur carrier subunit"/>
    <property type="match status" value="1"/>
</dbReference>
<feature type="compositionally biased region" description="Polar residues" evidence="9">
    <location>
        <begin position="125"/>
        <end position="150"/>
    </location>
</feature>
<keyword evidence="7 8" id="KW-0501">Molybdenum cofactor biosynthesis</keyword>
<dbReference type="Proteomes" id="UP000440367">
    <property type="component" value="Unassembled WGS sequence"/>
</dbReference>
<dbReference type="GO" id="GO:0030366">
    <property type="term" value="F:molybdopterin synthase activity"/>
    <property type="evidence" value="ECO:0007669"/>
    <property type="project" value="UniProtKB-UniRule"/>
</dbReference>